<protein>
    <submittedName>
        <fullName evidence="1">Uncharacterized protein</fullName>
    </submittedName>
</protein>
<name>H6QA29_PYROT</name>
<keyword evidence="2" id="KW-1185">Reference proteome</keyword>
<dbReference type="KEGG" id="pog:Pogu_1124"/>
<dbReference type="Proteomes" id="UP000009062">
    <property type="component" value="Chromosome"/>
</dbReference>
<proteinExistence type="predicted"/>
<organism evidence="1 2">
    <name type="scientific">Pyrobaculum oguniense (strain DSM 13380 / JCM 10595 / TE7)</name>
    <dbReference type="NCBI Taxonomy" id="698757"/>
    <lineage>
        <taxon>Archaea</taxon>
        <taxon>Thermoproteota</taxon>
        <taxon>Thermoprotei</taxon>
        <taxon>Thermoproteales</taxon>
        <taxon>Thermoproteaceae</taxon>
        <taxon>Pyrobaculum</taxon>
    </lineage>
</organism>
<accession>H6QA29</accession>
<gene>
    <name evidence="1" type="ordered locus">Pogu_1124</name>
</gene>
<sequence>MFHVVLPPNCNGDLKTPKYAFAVAEDPIVALVEYAYCPPLGLHVPGTLRITLRGLTPMKIIPLDAEGNFQAVGELADLARLRNAVLVTYKQGKATVRGYLGKLDRERFEKGLRLNFKYAEYLL</sequence>
<dbReference type="EMBL" id="CP003316">
    <property type="protein sequence ID" value="AFA39151.1"/>
    <property type="molecule type" value="Genomic_DNA"/>
</dbReference>
<dbReference type="STRING" id="698757.Pogu_1124"/>
<dbReference type="AlphaFoldDB" id="H6QA29"/>
<evidence type="ECO:0000313" key="1">
    <source>
        <dbReference type="EMBL" id="AFA39151.1"/>
    </source>
</evidence>
<evidence type="ECO:0000313" key="2">
    <source>
        <dbReference type="Proteomes" id="UP000009062"/>
    </source>
</evidence>
<dbReference type="eggNOG" id="arCOG06981">
    <property type="taxonomic scope" value="Archaea"/>
</dbReference>
<dbReference type="HOGENOM" id="CLU_2010172_0_0_2"/>
<reference evidence="1 2" key="1">
    <citation type="journal article" date="2012" name="Stand. Genomic Sci.">
        <title>Complete genome sequence of Pyrobaculum oguniense.</title>
        <authorList>
            <person name="Bernick D.L."/>
            <person name="Karplus K."/>
            <person name="Lui L.M."/>
            <person name="Coker J.K."/>
            <person name="Murphy J.N."/>
            <person name="Chan P.P."/>
            <person name="Cozen A.E."/>
            <person name="Lowe T.M."/>
        </authorList>
    </citation>
    <scope>NUCLEOTIDE SEQUENCE [LARGE SCALE GENOMIC DNA]</scope>
    <source>
        <strain evidence="1 2">TE7</strain>
    </source>
</reference>